<organism evidence="1 2">
    <name type="scientific">Cynara cardunculus var. scolymus</name>
    <name type="common">Globe artichoke</name>
    <name type="synonym">Cynara scolymus</name>
    <dbReference type="NCBI Taxonomy" id="59895"/>
    <lineage>
        <taxon>Eukaryota</taxon>
        <taxon>Viridiplantae</taxon>
        <taxon>Streptophyta</taxon>
        <taxon>Embryophyta</taxon>
        <taxon>Tracheophyta</taxon>
        <taxon>Spermatophyta</taxon>
        <taxon>Magnoliopsida</taxon>
        <taxon>eudicotyledons</taxon>
        <taxon>Gunneridae</taxon>
        <taxon>Pentapetalae</taxon>
        <taxon>asterids</taxon>
        <taxon>campanulids</taxon>
        <taxon>Asterales</taxon>
        <taxon>Asteraceae</taxon>
        <taxon>Carduoideae</taxon>
        <taxon>Cardueae</taxon>
        <taxon>Carduinae</taxon>
        <taxon>Cynara</taxon>
    </lineage>
</organism>
<protein>
    <submittedName>
        <fullName evidence="1">Uncharacterized protein</fullName>
    </submittedName>
</protein>
<keyword evidence="2" id="KW-1185">Reference proteome</keyword>
<name>A0A124SBP1_CYNCS</name>
<dbReference type="EMBL" id="LEKV01005067">
    <property type="protein sequence ID" value="KVH91240.1"/>
    <property type="molecule type" value="Genomic_DNA"/>
</dbReference>
<sequence>MVGCMPPTRNILWPHRSHQFHLLRPNPQTKRSVPITLV</sequence>
<comment type="caution">
    <text evidence="1">The sequence shown here is derived from an EMBL/GenBank/DDBJ whole genome shotgun (WGS) entry which is preliminary data.</text>
</comment>
<gene>
    <name evidence="1" type="ORF">Ccrd_006744</name>
</gene>
<evidence type="ECO:0000313" key="2">
    <source>
        <dbReference type="Proteomes" id="UP000243975"/>
    </source>
</evidence>
<dbReference type="AlphaFoldDB" id="A0A124SBP1"/>
<evidence type="ECO:0000313" key="1">
    <source>
        <dbReference type="EMBL" id="KVH91240.1"/>
    </source>
</evidence>
<dbReference type="Proteomes" id="UP000243975">
    <property type="component" value="Unassembled WGS sequence"/>
</dbReference>
<proteinExistence type="predicted"/>
<reference evidence="1 2" key="1">
    <citation type="journal article" date="2016" name="Sci. Rep.">
        <title>The genome sequence of the outbreeding globe artichoke constructed de novo incorporating a phase-aware low-pass sequencing strategy of F1 progeny.</title>
        <authorList>
            <person name="Scaglione D."/>
            <person name="Reyes-Chin-Wo S."/>
            <person name="Acquadro A."/>
            <person name="Froenicke L."/>
            <person name="Portis E."/>
            <person name="Beitel C."/>
            <person name="Tirone M."/>
            <person name="Mauro R."/>
            <person name="Lo Monaco A."/>
            <person name="Mauromicale G."/>
            <person name="Faccioli P."/>
            <person name="Cattivelli L."/>
            <person name="Rieseberg L."/>
            <person name="Michelmore R."/>
            <person name="Lanteri S."/>
        </authorList>
    </citation>
    <scope>NUCLEOTIDE SEQUENCE [LARGE SCALE GENOMIC DNA]</scope>
    <source>
        <strain evidence="1">2C</strain>
    </source>
</reference>
<dbReference type="Gramene" id="KVH91240">
    <property type="protein sequence ID" value="KVH91240"/>
    <property type="gene ID" value="Ccrd_006744"/>
</dbReference>
<accession>A0A124SBP1</accession>